<name>A0A5E4QDA0_9NEOP</name>
<dbReference type="PANTHER" id="PTHR14167:SF92">
    <property type="entry name" value="CIN85 AND CD2AP RELATED, ISOFORM J"/>
    <property type="match status" value="1"/>
</dbReference>
<evidence type="ECO:0000313" key="6">
    <source>
        <dbReference type="Proteomes" id="UP000324832"/>
    </source>
</evidence>
<sequence length="85" mass="9366">MLDQTPVPPAEPAPALPPKPVNEDELSLCEGDIVNIVSKEAPDRGWWRGELNGKVGLFPDNFVQILPPDPSLENRVRQGTDHDKT</sequence>
<evidence type="ECO:0000256" key="1">
    <source>
        <dbReference type="ARBA" id="ARBA00022443"/>
    </source>
</evidence>
<evidence type="ECO:0000256" key="3">
    <source>
        <dbReference type="SAM" id="MobiDB-lite"/>
    </source>
</evidence>
<organism evidence="5 6">
    <name type="scientific">Leptidea sinapis</name>
    <dbReference type="NCBI Taxonomy" id="189913"/>
    <lineage>
        <taxon>Eukaryota</taxon>
        <taxon>Metazoa</taxon>
        <taxon>Ecdysozoa</taxon>
        <taxon>Arthropoda</taxon>
        <taxon>Hexapoda</taxon>
        <taxon>Insecta</taxon>
        <taxon>Pterygota</taxon>
        <taxon>Neoptera</taxon>
        <taxon>Endopterygota</taxon>
        <taxon>Lepidoptera</taxon>
        <taxon>Glossata</taxon>
        <taxon>Ditrysia</taxon>
        <taxon>Papilionoidea</taxon>
        <taxon>Pieridae</taxon>
        <taxon>Dismorphiinae</taxon>
        <taxon>Leptidea</taxon>
    </lineage>
</organism>
<dbReference type="GO" id="GO:0007015">
    <property type="term" value="P:actin filament organization"/>
    <property type="evidence" value="ECO:0007669"/>
    <property type="project" value="TreeGrafter"/>
</dbReference>
<feature type="domain" description="SH3" evidence="4">
    <location>
        <begin position="1"/>
        <end position="68"/>
    </location>
</feature>
<dbReference type="GO" id="GO:0016477">
    <property type="term" value="P:cell migration"/>
    <property type="evidence" value="ECO:0007669"/>
    <property type="project" value="TreeGrafter"/>
</dbReference>
<evidence type="ECO:0000259" key="4">
    <source>
        <dbReference type="PROSITE" id="PS50002"/>
    </source>
</evidence>
<dbReference type="SMART" id="SM00326">
    <property type="entry name" value="SH3"/>
    <property type="match status" value="1"/>
</dbReference>
<feature type="compositionally biased region" description="Pro residues" evidence="3">
    <location>
        <begin position="1"/>
        <end position="20"/>
    </location>
</feature>
<dbReference type="PROSITE" id="PS50002">
    <property type="entry name" value="SH3"/>
    <property type="match status" value="1"/>
</dbReference>
<dbReference type="SUPFAM" id="SSF50044">
    <property type="entry name" value="SH3-domain"/>
    <property type="match status" value="1"/>
</dbReference>
<dbReference type="Proteomes" id="UP000324832">
    <property type="component" value="Unassembled WGS sequence"/>
</dbReference>
<dbReference type="InterPro" id="IPR036028">
    <property type="entry name" value="SH3-like_dom_sf"/>
</dbReference>
<keyword evidence="1 2" id="KW-0728">SH3 domain</keyword>
<dbReference type="EMBL" id="FZQP02002647">
    <property type="protein sequence ID" value="VVC96268.1"/>
    <property type="molecule type" value="Genomic_DNA"/>
</dbReference>
<feature type="region of interest" description="Disordered" evidence="3">
    <location>
        <begin position="1"/>
        <end position="24"/>
    </location>
</feature>
<dbReference type="InterPro" id="IPR050384">
    <property type="entry name" value="Endophilin_SH3RF"/>
</dbReference>
<proteinExistence type="predicted"/>
<dbReference type="PANTHER" id="PTHR14167">
    <property type="entry name" value="SH3 DOMAIN-CONTAINING"/>
    <property type="match status" value="1"/>
</dbReference>
<gene>
    <name evidence="5" type="ORF">LSINAPIS_LOCUS7808</name>
</gene>
<dbReference type="Gene3D" id="2.30.30.40">
    <property type="entry name" value="SH3 Domains"/>
    <property type="match status" value="1"/>
</dbReference>
<evidence type="ECO:0000313" key="5">
    <source>
        <dbReference type="EMBL" id="VVC96268.1"/>
    </source>
</evidence>
<dbReference type="PRINTS" id="PR00452">
    <property type="entry name" value="SH3DOMAIN"/>
</dbReference>
<reference evidence="5 6" key="1">
    <citation type="submission" date="2017-07" db="EMBL/GenBank/DDBJ databases">
        <authorList>
            <person name="Talla V."/>
            <person name="Backstrom N."/>
        </authorList>
    </citation>
    <scope>NUCLEOTIDE SEQUENCE [LARGE SCALE GENOMIC DNA]</scope>
</reference>
<dbReference type="Pfam" id="PF14604">
    <property type="entry name" value="SH3_9"/>
    <property type="match status" value="1"/>
</dbReference>
<protein>
    <recommendedName>
        <fullName evidence="4">SH3 domain-containing protein</fullName>
    </recommendedName>
</protein>
<accession>A0A5E4QDA0</accession>
<dbReference type="AlphaFoldDB" id="A0A5E4QDA0"/>
<dbReference type="InterPro" id="IPR001452">
    <property type="entry name" value="SH3_domain"/>
</dbReference>
<keyword evidence="6" id="KW-1185">Reference proteome</keyword>
<evidence type="ECO:0000256" key="2">
    <source>
        <dbReference type="PROSITE-ProRule" id="PRU00192"/>
    </source>
</evidence>